<dbReference type="Gene3D" id="3.90.180.10">
    <property type="entry name" value="Medium-chain alcohol dehydrogenases, catalytic domain"/>
    <property type="match status" value="1"/>
</dbReference>
<dbReference type="InterPro" id="IPR050700">
    <property type="entry name" value="YIM1/Zinc_Alcohol_DH_Fams"/>
</dbReference>
<dbReference type="SUPFAM" id="SSF51735">
    <property type="entry name" value="NAD(P)-binding Rossmann-fold domains"/>
    <property type="match status" value="1"/>
</dbReference>
<dbReference type="PANTHER" id="PTHR11695:SF294">
    <property type="entry name" value="RETICULON-4-INTERACTING PROTEIN 1, MITOCHONDRIAL"/>
    <property type="match status" value="1"/>
</dbReference>
<dbReference type="Gene3D" id="3.40.50.720">
    <property type="entry name" value="NAD(P)-binding Rossmann-like Domain"/>
    <property type="match status" value="1"/>
</dbReference>
<dbReference type="SMART" id="SM00829">
    <property type="entry name" value="PKS_ER"/>
    <property type="match status" value="1"/>
</dbReference>
<evidence type="ECO:0000313" key="3">
    <source>
        <dbReference type="Proteomes" id="UP000183407"/>
    </source>
</evidence>
<dbReference type="InterPro" id="IPR011032">
    <property type="entry name" value="GroES-like_sf"/>
</dbReference>
<dbReference type="PANTHER" id="PTHR11695">
    <property type="entry name" value="ALCOHOL DEHYDROGENASE RELATED"/>
    <property type="match status" value="1"/>
</dbReference>
<dbReference type="Pfam" id="PF08240">
    <property type="entry name" value="ADH_N"/>
    <property type="match status" value="1"/>
</dbReference>
<organism evidence="2 3">
    <name type="scientific">Rhodococcus jostii</name>
    <dbReference type="NCBI Taxonomy" id="132919"/>
    <lineage>
        <taxon>Bacteria</taxon>
        <taxon>Bacillati</taxon>
        <taxon>Actinomycetota</taxon>
        <taxon>Actinomycetes</taxon>
        <taxon>Mycobacteriales</taxon>
        <taxon>Nocardiaceae</taxon>
        <taxon>Rhodococcus</taxon>
    </lineage>
</organism>
<dbReference type="RefSeq" id="WP_083400821.1">
    <property type="nucleotide sequence ID" value="NZ_FNTL01000005.1"/>
</dbReference>
<dbReference type="InterPro" id="IPR036291">
    <property type="entry name" value="NAD(P)-bd_dom_sf"/>
</dbReference>
<dbReference type="GO" id="GO:0016491">
    <property type="term" value="F:oxidoreductase activity"/>
    <property type="evidence" value="ECO:0007669"/>
    <property type="project" value="InterPro"/>
</dbReference>
<dbReference type="EMBL" id="FNTL01000005">
    <property type="protein sequence ID" value="SEE87782.1"/>
    <property type="molecule type" value="Genomic_DNA"/>
</dbReference>
<evidence type="ECO:0000259" key="1">
    <source>
        <dbReference type="SMART" id="SM00829"/>
    </source>
</evidence>
<dbReference type="SUPFAM" id="SSF50129">
    <property type="entry name" value="GroES-like"/>
    <property type="match status" value="1"/>
</dbReference>
<evidence type="ECO:0000313" key="2">
    <source>
        <dbReference type="EMBL" id="SEE87782.1"/>
    </source>
</evidence>
<dbReference type="Proteomes" id="UP000183407">
    <property type="component" value="Unassembled WGS sequence"/>
</dbReference>
<protein>
    <submittedName>
        <fullName evidence="2">NADPH2:quinone reductase</fullName>
    </submittedName>
</protein>
<dbReference type="OrthoDB" id="3613651at2"/>
<accession>A0A1H5MEG9</accession>
<name>A0A1H5MEG9_RHOJO</name>
<dbReference type="InterPro" id="IPR020843">
    <property type="entry name" value="ER"/>
</dbReference>
<gene>
    <name evidence="2" type="ORF">SAMN04490220_8915</name>
</gene>
<dbReference type="InterPro" id="IPR013154">
    <property type="entry name" value="ADH-like_N"/>
</dbReference>
<sequence>MEQMKAVRLHAYGGPEKLVYEDAPLPESAGDELLVRVHAAGVNVLDWLLGEGGFEHFPDVPLPWIPGWDISGVVEVVGSGVSGFRQGDSVYGMVRLPEPGNAYAEYAAVPAGQVVPKPPSLSHIQAAAMPMTGLTAWRALFDEAGLQRGQRVLIHAATGGVGHLAVQFAKARGAHVVATASGSNREYVYSLGADEFVDYRQQRFETSVAPVHAVIDTVGGEVQQRSLDVLERDGVLVALPGEVPDEVQAEAERRGIRTRYFSVEPNADTLAKISRLVDDGTVRPTISSVYPLAGAQAAHKEGRAGHVRGKLVLDATTVAT</sequence>
<feature type="domain" description="Enoyl reductase (ER)" evidence="1">
    <location>
        <begin position="13"/>
        <end position="313"/>
    </location>
</feature>
<reference evidence="3" key="1">
    <citation type="submission" date="2016-10" db="EMBL/GenBank/DDBJ databases">
        <authorList>
            <person name="Varghese N."/>
        </authorList>
    </citation>
    <scope>NUCLEOTIDE SEQUENCE [LARGE SCALE GENOMIC DNA]</scope>
    <source>
        <strain evidence="3">DSM 44719</strain>
    </source>
</reference>
<dbReference type="CDD" id="cd05289">
    <property type="entry name" value="MDR_like_2"/>
    <property type="match status" value="1"/>
</dbReference>
<dbReference type="Pfam" id="PF13602">
    <property type="entry name" value="ADH_zinc_N_2"/>
    <property type="match status" value="1"/>
</dbReference>
<proteinExistence type="predicted"/>
<dbReference type="AlphaFoldDB" id="A0A1H5MEG9"/>